<sequence length="662" mass="73921">MSQQPETERALLLRDYELRLLRCTFTSPPSDAPPQPQPSDQTSSLHDLLYSIESGDYLRALSSDAARLLLKLADDHSPDSADRVYSELLDRVDSFLVHESEDDEDKAFRVILVMCVAAAAFLAFTQCNMTGPLKEMPKCPLALKVGKGDEELVEWENWARNQLMAAGSDLLGKFSNLQYLVFAKMLLMRTRDLLFGGSVSSMYGISSISWWLASLHDGDALAIISMVHLEAGIMEYTYGRVDSCRQHFESAEVAAGLQLSVTGVLGFRTVHQVQPKAQGILVANTSSSNCGNNCPLESSSIQTHNSTIGKDNLDLHQPETFEASDILMTPKLLADNDEGSRLQDIQNGGPATAPLRGIQQAVILAQCLLIEKSTPHGEMQELYFKAVHHWGQPVKVLSTAIMLKPIRWDMAPYIEAIDSQQFSYFIIRRFSDILRIRWESTRSRTKERALLMMDKLVQSVSEPSPGVAQRIPLCFGVYTPTIPALRKEYGELLVRCHLIGEAVKIFEDLELWDNLIFCYRLLEKKAAAVELIKKRLSEMPNDPRLWCSLGDVTNNDACYEKAIEVSNDKSARAKRSLARSAYNRGDYETSKILWESAMALNSLYPDGWFALGAAALKARDIQKALDGFTRAVQLDPDNGEAWNNIACLYALFAISYLAIFPI</sequence>
<name>A0A2N9IB82_FAGSY</name>
<accession>A0A2N9IB82</accession>
<proteinExistence type="predicted"/>
<dbReference type="SMART" id="SM00028">
    <property type="entry name" value="TPR"/>
    <property type="match status" value="3"/>
</dbReference>
<dbReference type="Gene3D" id="1.25.40.10">
    <property type="entry name" value="Tetratricopeptide repeat domain"/>
    <property type="match status" value="1"/>
</dbReference>
<dbReference type="InterPro" id="IPR011990">
    <property type="entry name" value="TPR-like_helical_dom_sf"/>
</dbReference>
<evidence type="ECO:0000256" key="3">
    <source>
        <dbReference type="PROSITE-ProRule" id="PRU00339"/>
    </source>
</evidence>
<dbReference type="PROSITE" id="PS50005">
    <property type="entry name" value="TPR"/>
    <property type="match status" value="1"/>
</dbReference>
<evidence type="ECO:0000313" key="4">
    <source>
        <dbReference type="EMBL" id="SPD21545.1"/>
    </source>
</evidence>
<reference evidence="4" key="1">
    <citation type="submission" date="2018-02" db="EMBL/GenBank/DDBJ databases">
        <authorList>
            <person name="Cohen D.B."/>
            <person name="Kent A.D."/>
        </authorList>
    </citation>
    <scope>NUCLEOTIDE SEQUENCE</scope>
</reference>
<dbReference type="EMBL" id="OIVN01005235">
    <property type="protein sequence ID" value="SPD21545.1"/>
    <property type="molecule type" value="Genomic_DNA"/>
</dbReference>
<gene>
    <name evidence="4" type="ORF">FSB_LOCUS49427</name>
</gene>
<keyword evidence="2 3" id="KW-0802">TPR repeat</keyword>
<dbReference type="PANTHER" id="PTHR16193">
    <property type="entry name" value="TETRATRICOPEPTIDE REPEAT PROTEIN 27"/>
    <property type="match status" value="1"/>
</dbReference>
<keyword evidence="1" id="KW-0677">Repeat</keyword>
<dbReference type="SUPFAM" id="SSF48452">
    <property type="entry name" value="TPR-like"/>
    <property type="match status" value="1"/>
</dbReference>
<dbReference type="AlphaFoldDB" id="A0A2N9IB82"/>
<dbReference type="PROSITE" id="PS50293">
    <property type="entry name" value="TPR_REGION"/>
    <property type="match status" value="1"/>
</dbReference>
<organism evidence="4">
    <name type="scientific">Fagus sylvatica</name>
    <name type="common">Beechnut</name>
    <dbReference type="NCBI Taxonomy" id="28930"/>
    <lineage>
        <taxon>Eukaryota</taxon>
        <taxon>Viridiplantae</taxon>
        <taxon>Streptophyta</taxon>
        <taxon>Embryophyta</taxon>
        <taxon>Tracheophyta</taxon>
        <taxon>Spermatophyta</taxon>
        <taxon>Magnoliopsida</taxon>
        <taxon>eudicotyledons</taxon>
        <taxon>Gunneridae</taxon>
        <taxon>Pentapetalae</taxon>
        <taxon>rosids</taxon>
        <taxon>fabids</taxon>
        <taxon>Fagales</taxon>
        <taxon>Fagaceae</taxon>
        <taxon>Fagus</taxon>
    </lineage>
</organism>
<dbReference type="Pfam" id="PF07719">
    <property type="entry name" value="TPR_2"/>
    <property type="match status" value="1"/>
</dbReference>
<evidence type="ECO:0000256" key="2">
    <source>
        <dbReference type="ARBA" id="ARBA00022803"/>
    </source>
</evidence>
<protein>
    <submittedName>
        <fullName evidence="4">Uncharacterized protein</fullName>
    </submittedName>
</protein>
<dbReference type="InterPro" id="IPR013105">
    <property type="entry name" value="TPR_2"/>
</dbReference>
<dbReference type="PANTHER" id="PTHR16193:SF0">
    <property type="entry name" value="TETRATRICOPEPTIDE REPEAT PROTEIN 27"/>
    <property type="match status" value="1"/>
</dbReference>
<dbReference type="InterPro" id="IPR019734">
    <property type="entry name" value="TPR_rpt"/>
</dbReference>
<feature type="repeat" description="TPR" evidence="3">
    <location>
        <begin position="605"/>
        <end position="638"/>
    </location>
</feature>
<dbReference type="InterPro" id="IPR044244">
    <property type="entry name" value="TTC27/Emw1"/>
</dbReference>
<evidence type="ECO:0000256" key="1">
    <source>
        <dbReference type="ARBA" id="ARBA00022737"/>
    </source>
</evidence>